<dbReference type="AlphaFoldDB" id="A0AAD5LKJ8"/>
<reference evidence="2" key="1">
    <citation type="submission" date="2021-12" db="EMBL/GenBank/DDBJ databases">
        <title>Prjna785345.</title>
        <authorList>
            <person name="Rujirawat T."/>
            <person name="Krajaejun T."/>
        </authorList>
    </citation>
    <scope>NUCLEOTIDE SEQUENCE</scope>
    <source>
        <strain evidence="2">Pi057C3</strain>
    </source>
</reference>
<keyword evidence="3" id="KW-1185">Reference proteome</keyword>
<organism evidence="2 3">
    <name type="scientific">Pythium insidiosum</name>
    <name type="common">Pythiosis disease agent</name>
    <dbReference type="NCBI Taxonomy" id="114742"/>
    <lineage>
        <taxon>Eukaryota</taxon>
        <taxon>Sar</taxon>
        <taxon>Stramenopiles</taxon>
        <taxon>Oomycota</taxon>
        <taxon>Peronosporomycetes</taxon>
        <taxon>Pythiales</taxon>
        <taxon>Pythiaceae</taxon>
        <taxon>Pythium</taxon>
    </lineage>
</organism>
<keyword evidence="1" id="KW-0732">Signal</keyword>
<name>A0AAD5LKJ8_PYTIN</name>
<dbReference type="SUPFAM" id="SSF54001">
    <property type="entry name" value="Cysteine proteinases"/>
    <property type="match status" value="1"/>
</dbReference>
<protein>
    <submittedName>
        <fullName evidence="2">Uncharacterized protein</fullName>
    </submittedName>
</protein>
<sequence length="195" mass="21394">MGFSAWLCRCLSLRVSAVLVLLLVTSGASRASSDSADHLQLVAAFDSQWAATQARVGPPRRSLATRTQALLESRRRLEVHNALHAAGARSYFLAWNDLSDLSDAEYRSFLRSRPDAINPQTHHRALLHHPGAAQEQKEVALTFDNVSAWSNPAPVTAPKDDSAPIALPKNWNWLEVEGGRYLTPVKNQAAPLQPT</sequence>
<dbReference type="InterPro" id="IPR038765">
    <property type="entry name" value="Papain-like_cys_pep_sf"/>
</dbReference>
<proteinExistence type="predicted"/>
<dbReference type="Proteomes" id="UP001209570">
    <property type="component" value="Unassembled WGS sequence"/>
</dbReference>
<evidence type="ECO:0000256" key="1">
    <source>
        <dbReference type="SAM" id="SignalP"/>
    </source>
</evidence>
<comment type="caution">
    <text evidence="2">The sequence shown here is derived from an EMBL/GenBank/DDBJ whole genome shotgun (WGS) entry which is preliminary data.</text>
</comment>
<dbReference type="EMBL" id="JAKCXM010000069">
    <property type="protein sequence ID" value="KAJ0404091.1"/>
    <property type="molecule type" value="Genomic_DNA"/>
</dbReference>
<feature type="signal peptide" evidence="1">
    <location>
        <begin position="1"/>
        <end position="31"/>
    </location>
</feature>
<feature type="chain" id="PRO_5042290928" evidence="1">
    <location>
        <begin position="32"/>
        <end position="195"/>
    </location>
</feature>
<accession>A0AAD5LKJ8</accession>
<gene>
    <name evidence="2" type="ORF">P43SY_000875</name>
</gene>
<dbReference type="Gene3D" id="3.90.70.10">
    <property type="entry name" value="Cysteine proteinases"/>
    <property type="match status" value="1"/>
</dbReference>
<evidence type="ECO:0000313" key="3">
    <source>
        <dbReference type="Proteomes" id="UP001209570"/>
    </source>
</evidence>
<evidence type="ECO:0000313" key="2">
    <source>
        <dbReference type="EMBL" id="KAJ0404091.1"/>
    </source>
</evidence>